<organism evidence="2">
    <name type="scientific">Puccinia triticina (isolate 1-1 / race 1 (BBBD))</name>
    <name type="common">Brown leaf rust fungus</name>
    <dbReference type="NCBI Taxonomy" id="630390"/>
    <lineage>
        <taxon>Eukaryota</taxon>
        <taxon>Fungi</taxon>
        <taxon>Dikarya</taxon>
        <taxon>Basidiomycota</taxon>
        <taxon>Pucciniomycotina</taxon>
        <taxon>Pucciniomycetes</taxon>
        <taxon>Pucciniales</taxon>
        <taxon>Pucciniaceae</taxon>
        <taxon>Puccinia</taxon>
    </lineage>
</organism>
<protein>
    <recommendedName>
        <fullName evidence="5">Retrotransposon gag domain-containing protein</fullName>
    </recommendedName>
</protein>
<keyword evidence="4" id="KW-1185">Reference proteome</keyword>
<reference evidence="2" key="1">
    <citation type="submission" date="2009-11" db="EMBL/GenBank/DDBJ databases">
        <authorList>
            <consortium name="The Broad Institute Genome Sequencing Platform"/>
            <person name="Ward D."/>
            <person name="Feldgarden M."/>
            <person name="Earl A."/>
            <person name="Young S.K."/>
            <person name="Zeng Q."/>
            <person name="Koehrsen M."/>
            <person name="Alvarado L."/>
            <person name="Berlin A."/>
            <person name="Bochicchio J."/>
            <person name="Borenstein D."/>
            <person name="Chapman S.B."/>
            <person name="Chen Z."/>
            <person name="Engels R."/>
            <person name="Freedman E."/>
            <person name="Gellesch M."/>
            <person name="Goldberg J."/>
            <person name="Griggs A."/>
            <person name="Gujja S."/>
            <person name="Heilman E."/>
            <person name="Heiman D."/>
            <person name="Hepburn T."/>
            <person name="Howarth C."/>
            <person name="Jen D."/>
            <person name="Larson L."/>
            <person name="Lewis B."/>
            <person name="Mehta T."/>
            <person name="Park D."/>
            <person name="Pearson M."/>
            <person name="Roberts A."/>
            <person name="Saif S."/>
            <person name="Shea T."/>
            <person name="Shenoy N."/>
            <person name="Sisk P."/>
            <person name="Stolte C."/>
            <person name="Sykes S."/>
            <person name="Thomson T."/>
            <person name="Walk T."/>
            <person name="White J."/>
            <person name="Yandava C."/>
            <person name="Izard J."/>
            <person name="Baranova O.V."/>
            <person name="Blanton J.M."/>
            <person name="Tanner A.C."/>
            <person name="Dewhirst F.E."/>
            <person name="Haas B."/>
            <person name="Nusbaum C."/>
            <person name="Birren B."/>
        </authorList>
    </citation>
    <scope>NUCLEOTIDE SEQUENCE [LARGE SCALE GENOMIC DNA]</scope>
    <source>
        <strain evidence="2">1-1 BBBD Race 1</strain>
    </source>
</reference>
<proteinExistence type="predicted"/>
<dbReference type="EnsemblFungi" id="PTTG_07168-t43_1">
    <property type="protein sequence ID" value="PTTG_07168-t43_1-p1"/>
    <property type="gene ID" value="PTTG_07168"/>
</dbReference>
<reference evidence="2" key="2">
    <citation type="submission" date="2016-05" db="EMBL/GenBank/DDBJ databases">
        <title>Comparative analysis highlights variable genome content of wheat rusts and divergence of the mating loci.</title>
        <authorList>
            <person name="Cuomo C.A."/>
            <person name="Bakkeren G."/>
            <person name="Szabo L."/>
            <person name="Khalil H."/>
            <person name="Joly D."/>
            <person name="Goldberg J."/>
            <person name="Young S."/>
            <person name="Zeng Q."/>
            <person name="Fellers J."/>
        </authorList>
    </citation>
    <scope>NUCLEOTIDE SEQUENCE [LARGE SCALE GENOMIC DNA]</scope>
    <source>
        <strain evidence="2">1-1 BBBD Race 1</strain>
    </source>
</reference>
<name>A0A180G8G8_PUCT1</name>
<sequence>MPDNPVPTDNSAADLTARNQSVNNATEPLGDNIKDWLKQLLKAQHAAALQAQEDRRAARKAEEALSVRAGRLEDLVLSLAQLKTKPPSQSGRAETEGIDMQKFRSDGPIFTGPFQEVKPFVKWVHAMQIYFTTKDVVLSKDKIKVVGNRLAETNLISFYANESANYLNKSWADFKKRMFEVALPINWRMELKKQVKQLSMLPTELFQGYSTRARTLQSLVNFDVQPAACLGDFDLAQYVVFGLPEDFQDRVAELNYMEANPFKYSSFESSLSASFVALRRAHIPPGQIRPSAPPLSTASREEIVWKVHSYLDLQGRCHLCKKTCGNAAGACPGPMDCSFIDVPPSFHVPPKPANYRPPRAWPPPQKMAGRPVHPPAGLPPQQAALVAAISQELANDMIAAGFDETAVAAMVIDDEKRLAPPDDEATAFVQSLGSPAYPDQEGPSAMEVAWASAIDAQVELNEREEEECVTLAPPSTSHASELTPPLPHSMLPGKTVLAYDDNNLQDAITGVQPEF</sequence>
<evidence type="ECO:0000256" key="1">
    <source>
        <dbReference type="SAM" id="MobiDB-lite"/>
    </source>
</evidence>
<reference evidence="3" key="4">
    <citation type="submission" date="2025-05" db="UniProtKB">
        <authorList>
            <consortium name="EnsemblFungi"/>
        </authorList>
    </citation>
    <scope>IDENTIFICATION</scope>
    <source>
        <strain evidence="3">isolate 1-1 / race 1 (BBBD)</strain>
    </source>
</reference>
<evidence type="ECO:0000313" key="4">
    <source>
        <dbReference type="Proteomes" id="UP000005240"/>
    </source>
</evidence>
<evidence type="ECO:0000313" key="2">
    <source>
        <dbReference type="EMBL" id="OAV89005.1"/>
    </source>
</evidence>
<gene>
    <name evidence="2" type="ORF">PTTG_07168</name>
</gene>
<accession>A0A180G8G8</accession>
<dbReference type="OrthoDB" id="10567412at2759"/>
<reference evidence="3 4" key="3">
    <citation type="journal article" date="2017" name="G3 (Bethesda)">
        <title>Comparative analysis highlights variable genome content of wheat rusts and divergence of the mating loci.</title>
        <authorList>
            <person name="Cuomo C.A."/>
            <person name="Bakkeren G."/>
            <person name="Khalil H.B."/>
            <person name="Panwar V."/>
            <person name="Joly D."/>
            <person name="Linning R."/>
            <person name="Sakthikumar S."/>
            <person name="Song X."/>
            <person name="Adiconis X."/>
            <person name="Fan L."/>
            <person name="Goldberg J.M."/>
            <person name="Levin J.Z."/>
            <person name="Young S."/>
            <person name="Zeng Q."/>
            <person name="Anikster Y."/>
            <person name="Bruce M."/>
            <person name="Wang M."/>
            <person name="Yin C."/>
            <person name="McCallum B."/>
            <person name="Szabo L.J."/>
            <person name="Hulbert S."/>
            <person name="Chen X."/>
            <person name="Fellers J.P."/>
        </authorList>
    </citation>
    <scope>NUCLEOTIDE SEQUENCE</scope>
    <source>
        <strain evidence="4">Isolate 1-1 / race 1 (BBBD)</strain>
        <strain evidence="3">isolate 1-1 / race 1 (BBBD)</strain>
    </source>
</reference>
<dbReference type="AlphaFoldDB" id="A0A180G8G8"/>
<dbReference type="VEuPathDB" id="FungiDB:PTTG_07168"/>
<feature type="compositionally biased region" description="Polar residues" evidence="1">
    <location>
        <begin position="7"/>
        <end position="26"/>
    </location>
</feature>
<evidence type="ECO:0000313" key="3">
    <source>
        <dbReference type="EnsemblFungi" id="PTTG_07168-t43_1-p1"/>
    </source>
</evidence>
<feature type="region of interest" description="Disordered" evidence="1">
    <location>
        <begin position="1"/>
        <end position="29"/>
    </location>
</feature>
<dbReference type="EMBL" id="ADAS02000144">
    <property type="protein sequence ID" value="OAV89005.1"/>
    <property type="molecule type" value="Genomic_DNA"/>
</dbReference>
<dbReference type="Proteomes" id="UP000005240">
    <property type="component" value="Unassembled WGS sequence"/>
</dbReference>
<evidence type="ECO:0008006" key="5">
    <source>
        <dbReference type="Google" id="ProtNLM"/>
    </source>
</evidence>